<dbReference type="AlphaFoldDB" id="A0A8S2V070"/>
<evidence type="ECO:0000313" key="1">
    <source>
        <dbReference type="EMBL" id="CAF1566983.1"/>
    </source>
</evidence>
<dbReference type="Proteomes" id="UP000682733">
    <property type="component" value="Unassembled WGS sequence"/>
</dbReference>
<organism evidence="2 3">
    <name type="scientific">Didymodactylos carnosus</name>
    <dbReference type="NCBI Taxonomy" id="1234261"/>
    <lineage>
        <taxon>Eukaryota</taxon>
        <taxon>Metazoa</taxon>
        <taxon>Spiralia</taxon>
        <taxon>Gnathifera</taxon>
        <taxon>Rotifera</taxon>
        <taxon>Eurotatoria</taxon>
        <taxon>Bdelloidea</taxon>
        <taxon>Philodinida</taxon>
        <taxon>Philodinidae</taxon>
        <taxon>Didymodactylos</taxon>
    </lineage>
</organism>
<comment type="caution">
    <text evidence="2">The sequence shown here is derived from an EMBL/GenBank/DDBJ whole genome shotgun (WGS) entry which is preliminary data.</text>
</comment>
<dbReference type="EMBL" id="CAJNOK010042991">
    <property type="protein sequence ID" value="CAF1566983.1"/>
    <property type="molecule type" value="Genomic_DNA"/>
</dbReference>
<dbReference type="Proteomes" id="UP000677228">
    <property type="component" value="Unassembled WGS sequence"/>
</dbReference>
<gene>
    <name evidence="1" type="ORF">OVA965_LOCUS40137</name>
    <name evidence="2" type="ORF">TMI583_LOCUS41530</name>
</gene>
<evidence type="ECO:0000313" key="3">
    <source>
        <dbReference type="Proteomes" id="UP000682733"/>
    </source>
</evidence>
<accession>A0A8S2V070</accession>
<sequence length="41" mass="4436">SAAGYAATPSSPKVQEDIIIPQRFGFITLKPDTITKETKTN</sequence>
<dbReference type="EMBL" id="CAJOBA010065715">
    <property type="protein sequence ID" value="CAF4360263.1"/>
    <property type="molecule type" value="Genomic_DNA"/>
</dbReference>
<feature type="non-terminal residue" evidence="2">
    <location>
        <position position="1"/>
    </location>
</feature>
<name>A0A8S2V070_9BILA</name>
<evidence type="ECO:0000313" key="2">
    <source>
        <dbReference type="EMBL" id="CAF4360263.1"/>
    </source>
</evidence>
<reference evidence="2" key="1">
    <citation type="submission" date="2021-02" db="EMBL/GenBank/DDBJ databases">
        <authorList>
            <person name="Nowell W R."/>
        </authorList>
    </citation>
    <scope>NUCLEOTIDE SEQUENCE</scope>
</reference>
<proteinExistence type="predicted"/>
<protein>
    <submittedName>
        <fullName evidence="2">Uncharacterized protein</fullName>
    </submittedName>
</protein>